<reference evidence="1 2" key="1">
    <citation type="submission" date="2018-01" db="EMBL/GenBank/DDBJ databases">
        <title>Bacillus asahii Genome sequencing and assembly.</title>
        <authorList>
            <person name="Jiang H."/>
            <person name="Feng Y."/>
            <person name="Zhao F."/>
            <person name="Lin X."/>
        </authorList>
    </citation>
    <scope>NUCLEOTIDE SEQUENCE [LARGE SCALE GENOMIC DNA]</scope>
    <source>
        <strain evidence="1 2">OM18</strain>
    </source>
</reference>
<dbReference type="KEGG" id="pasa:BAOM_4415"/>
<evidence type="ECO:0000313" key="1">
    <source>
        <dbReference type="EMBL" id="AZV44995.1"/>
    </source>
</evidence>
<protein>
    <submittedName>
        <fullName evidence="1">Uncharacterized protein</fullName>
    </submittedName>
</protein>
<gene>
    <name evidence="1" type="ORF">BAOM_4415</name>
</gene>
<proteinExistence type="predicted"/>
<organism evidence="1 2">
    <name type="scientific">Peribacillus asahii</name>
    <dbReference type="NCBI Taxonomy" id="228899"/>
    <lineage>
        <taxon>Bacteria</taxon>
        <taxon>Bacillati</taxon>
        <taxon>Bacillota</taxon>
        <taxon>Bacilli</taxon>
        <taxon>Bacillales</taxon>
        <taxon>Bacillaceae</taxon>
        <taxon>Peribacillus</taxon>
    </lineage>
</organism>
<dbReference type="EMBL" id="CP026095">
    <property type="protein sequence ID" value="AZV44995.1"/>
    <property type="molecule type" value="Genomic_DNA"/>
</dbReference>
<sequence>MEDSGKEGISKVVNDCACMRNDKKAVPEFGTAFLCCYSACNEQ</sequence>
<evidence type="ECO:0000313" key="2">
    <source>
        <dbReference type="Proteomes" id="UP000283095"/>
    </source>
</evidence>
<dbReference type="Proteomes" id="UP000283095">
    <property type="component" value="Chromosome"/>
</dbReference>
<dbReference type="AlphaFoldDB" id="A0A3Q9RQT3"/>
<name>A0A3Q9RQT3_9BACI</name>
<accession>A0A3Q9RQT3</accession>